<sequence>MSLSALRPESIKVETFDPVPVPTEPIGTPQNTPANTCIPIETCTC</sequence>
<proteinExistence type="predicted"/>
<keyword evidence="2" id="KW-1185">Reference proteome</keyword>
<dbReference type="Proteomes" id="UP000582837">
    <property type="component" value="Unassembled WGS sequence"/>
</dbReference>
<evidence type="ECO:0000313" key="2">
    <source>
        <dbReference type="Proteomes" id="UP000582837"/>
    </source>
</evidence>
<protein>
    <submittedName>
        <fullName evidence="1">Uncharacterized protein</fullName>
    </submittedName>
</protein>
<evidence type="ECO:0000313" key="1">
    <source>
        <dbReference type="EMBL" id="MBB6071184.1"/>
    </source>
</evidence>
<name>A0A841GZN5_9BACT</name>
<organism evidence="1 2">
    <name type="scientific">Longimicrobium terrae</name>
    <dbReference type="NCBI Taxonomy" id="1639882"/>
    <lineage>
        <taxon>Bacteria</taxon>
        <taxon>Pseudomonadati</taxon>
        <taxon>Gemmatimonadota</taxon>
        <taxon>Longimicrobiia</taxon>
        <taxon>Longimicrobiales</taxon>
        <taxon>Longimicrobiaceae</taxon>
        <taxon>Longimicrobium</taxon>
    </lineage>
</organism>
<comment type="caution">
    <text evidence="1">The sequence shown here is derived from an EMBL/GenBank/DDBJ whole genome shotgun (WGS) entry which is preliminary data.</text>
</comment>
<dbReference type="RefSeq" id="WP_170033857.1">
    <property type="nucleotide sequence ID" value="NZ_JABDTL010000001.1"/>
</dbReference>
<dbReference type="EMBL" id="JACHIA010000007">
    <property type="protein sequence ID" value="MBB6071184.1"/>
    <property type="molecule type" value="Genomic_DNA"/>
</dbReference>
<accession>A0A841GZN5</accession>
<reference evidence="1 2" key="1">
    <citation type="submission" date="2020-08" db="EMBL/GenBank/DDBJ databases">
        <title>Genomic Encyclopedia of Type Strains, Phase IV (KMG-IV): sequencing the most valuable type-strain genomes for metagenomic binning, comparative biology and taxonomic classification.</title>
        <authorList>
            <person name="Goeker M."/>
        </authorList>
    </citation>
    <scope>NUCLEOTIDE SEQUENCE [LARGE SCALE GENOMIC DNA]</scope>
    <source>
        <strain evidence="1 2">DSM 29007</strain>
    </source>
</reference>
<dbReference type="AlphaFoldDB" id="A0A841GZN5"/>
<gene>
    <name evidence="1" type="ORF">HNQ61_002808</name>
</gene>